<keyword evidence="1" id="KW-0732">Signal</keyword>
<dbReference type="Ensembl" id="ENSXETT00000070042">
    <property type="protein sequence ID" value="ENSXETP00000073578"/>
    <property type="gene ID" value="ENSXETG00000004169"/>
</dbReference>
<dbReference type="GeneTree" id="ENSGT00950000182974"/>
<sequence length="78" mass="8817">MQPKSGTKILVLWCLLIQCMEPWSLIFPSVRKSVWLPRMSHSIRGLSSKCTGASIRLSSECSTKTCHQCYCAFKTFST</sequence>
<reference evidence="2" key="2">
    <citation type="submission" date="2020-05" db="UniProtKB">
        <authorList>
            <consortium name="Ensembl"/>
        </authorList>
    </citation>
    <scope>IDENTIFICATION</scope>
</reference>
<feature type="signal peptide" evidence="1">
    <location>
        <begin position="1"/>
        <end position="22"/>
    </location>
</feature>
<protein>
    <submittedName>
        <fullName evidence="2">AF4/FMR2 family member 4</fullName>
    </submittedName>
</protein>
<reference evidence="2" key="1">
    <citation type="journal article" date="2010" name="Science">
        <title>The genome of the Western clawed frog Xenopus tropicalis.</title>
        <authorList>
            <person name="Hellsten U."/>
            <person name="Harland R.M."/>
            <person name="Gilchrist M.J."/>
            <person name="Hendrix D."/>
            <person name="Jurka J."/>
            <person name="Kapitonov V."/>
            <person name="Ovcharenko I."/>
            <person name="Putnam N.H."/>
            <person name="Shu S."/>
            <person name="Taher L."/>
            <person name="Blitz I.L."/>
            <person name="Blumberg B."/>
            <person name="Dichmann D.S."/>
            <person name="Dubchak I."/>
            <person name="Amaya E."/>
            <person name="Detter J.C."/>
            <person name="Fletcher R."/>
            <person name="Gerhard D.S."/>
            <person name="Goodstein D."/>
            <person name="Graves T."/>
            <person name="Grigoriev I.V."/>
            <person name="Grimwood J."/>
            <person name="Kawashima T."/>
            <person name="Lindquist E."/>
            <person name="Lucas S.M."/>
            <person name="Mead P.E."/>
            <person name="Mitros T."/>
            <person name="Ogino H."/>
            <person name="Ohta Y."/>
            <person name="Poliakov A.V."/>
            <person name="Pollet N."/>
            <person name="Robert J."/>
            <person name="Salamov A."/>
            <person name="Sater A.K."/>
            <person name="Schmutz J."/>
            <person name="Terry A."/>
            <person name="Vize P.D."/>
            <person name="Warren W.C."/>
            <person name="Wells D."/>
            <person name="Wills A."/>
            <person name="Wilson R.K."/>
            <person name="Zimmerman L.B."/>
            <person name="Zorn A.M."/>
            <person name="Grainger R."/>
            <person name="Grammer T."/>
            <person name="Khokha M.K."/>
            <person name="Richardson P.M."/>
            <person name="Rokhsar D.S."/>
        </authorList>
    </citation>
    <scope>NUCLEOTIDE SEQUENCE [LARGE SCALE GENOMIC DNA]</scope>
    <source>
        <strain evidence="2">Nigerian</strain>
    </source>
</reference>
<evidence type="ECO:0000313" key="2">
    <source>
        <dbReference type="Ensembl" id="ENSXETP00000073578"/>
    </source>
</evidence>
<accession>A0A6I8QKQ3</accession>
<feature type="chain" id="PRO_5027604828" evidence="1">
    <location>
        <begin position="23"/>
        <end position="78"/>
    </location>
</feature>
<proteinExistence type="predicted"/>
<name>A0A6I8QKQ3_XENTR</name>
<dbReference type="AlphaFoldDB" id="A0A6I8QKQ3"/>
<gene>
    <name evidence="2" type="primary">aff4</name>
</gene>
<dbReference type="Xenbase" id="XB-GENE-986475">
    <property type="gene designation" value="aff4"/>
</dbReference>
<organism evidence="2">
    <name type="scientific">Xenopus tropicalis</name>
    <name type="common">Western clawed frog</name>
    <name type="synonym">Silurana tropicalis</name>
    <dbReference type="NCBI Taxonomy" id="8364"/>
    <lineage>
        <taxon>Eukaryota</taxon>
        <taxon>Metazoa</taxon>
        <taxon>Chordata</taxon>
        <taxon>Craniata</taxon>
        <taxon>Vertebrata</taxon>
        <taxon>Euteleostomi</taxon>
        <taxon>Amphibia</taxon>
        <taxon>Batrachia</taxon>
        <taxon>Anura</taxon>
        <taxon>Pipoidea</taxon>
        <taxon>Pipidae</taxon>
        <taxon>Xenopodinae</taxon>
        <taxon>Xenopus</taxon>
        <taxon>Silurana</taxon>
    </lineage>
</organism>
<evidence type="ECO:0000256" key="1">
    <source>
        <dbReference type="SAM" id="SignalP"/>
    </source>
</evidence>
<dbReference type="Bgee" id="ENSXETG00000004169">
    <property type="expression patterns" value="Expressed in 4-cell stage embryo and 12 other cell types or tissues"/>
</dbReference>